<evidence type="ECO:0000313" key="2">
    <source>
        <dbReference type="EMBL" id="ROO24615.1"/>
    </source>
</evidence>
<accession>A0A423PGC0</accession>
<reference evidence="2 3" key="1">
    <citation type="submission" date="2013-10" db="EMBL/GenBank/DDBJ databases">
        <title>Salinisphaera halophila YIM 95161 Genome Sequencing.</title>
        <authorList>
            <person name="Lai Q."/>
            <person name="Li C."/>
            <person name="Shao Z."/>
        </authorList>
    </citation>
    <scope>NUCLEOTIDE SEQUENCE [LARGE SCALE GENOMIC DNA]</scope>
    <source>
        <strain evidence="2 3">YIM 95161</strain>
    </source>
</reference>
<evidence type="ECO:0000313" key="3">
    <source>
        <dbReference type="Proteomes" id="UP000285123"/>
    </source>
</evidence>
<comment type="caution">
    <text evidence="2">The sequence shown here is derived from an EMBL/GenBank/DDBJ whole genome shotgun (WGS) entry which is preliminary data.</text>
</comment>
<dbReference type="EMBL" id="AYKF01000125">
    <property type="protein sequence ID" value="ROO24615.1"/>
    <property type="molecule type" value="Genomic_DNA"/>
</dbReference>
<name>A0A423PGC0_9GAMM</name>
<protein>
    <submittedName>
        <fullName evidence="2">Uncharacterized protein</fullName>
    </submittedName>
</protein>
<dbReference type="AlphaFoldDB" id="A0A423PGC0"/>
<dbReference type="Proteomes" id="UP000285123">
    <property type="component" value="Unassembled WGS sequence"/>
</dbReference>
<feature type="region of interest" description="Disordered" evidence="1">
    <location>
        <begin position="1"/>
        <end position="20"/>
    </location>
</feature>
<proteinExistence type="predicted"/>
<gene>
    <name evidence="2" type="ORF">SAHL_15590</name>
</gene>
<sequence length="37" mass="4233">MNDMAMTARHSAPHPPRASRTADGVRAGYFYGYWFSR</sequence>
<evidence type="ECO:0000256" key="1">
    <source>
        <dbReference type="SAM" id="MobiDB-lite"/>
    </source>
</evidence>
<organism evidence="2 3">
    <name type="scientific">Salinisphaera orenii YIM 95161</name>
    <dbReference type="NCBI Taxonomy" id="1051139"/>
    <lineage>
        <taxon>Bacteria</taxon>
        <taxon>Pseudomonadati</taxon>
        <taxon>Pseudomonadota</taxon>
        <taxon>Gammaproteobacteria</taxon>
        <taxon>Salinisphaerales</taxon>
        <taxon>Salinisphaeraceae</taxon>
        <taxon>Salinisphaera</taxon>
    </lineage>
</organism>